<evidence type="ECO:0000256" key="1">
    <source>
        <dbReference type="SAM" id="SignalP"/>
    </source>
</evidence>
<feature type="signal peptide" evidence="1">
    <location>
        <begin position="1"/>
        <end position="22"/>
    </location>
</feature>
<feature type="chain" id="PRO_5034765348" description="Secreted protein" evidence="1">
    <location>
        <begin position="23"/>
        <end position="74"/>
    </location>
</feature>
<dbReference type="EMBL" id="WTPW01000109">
    <property type="protein sequence ID" value="KAF0546682.1"/>
    <property type="molecule type" value="Genomic_DNA"/>
</dbReference>
<keyword evidence="1" id="KW-0732">Signal</keyword>
<comment type="caution">
    <text evidence="2">The sequence shown here is derived from an EMBL/GenBank/DDBJ whole genome shotgun (WGS) entry which is preliminary data.</text>
</comment>
<protein>
    <recommendedName>
        <fullName evidence="4">Secreted protein</fullName>
    </recommendedName>
</protein>
<name>A0A8H4AZB1_GIGMA</name>
<accession>A0A8H4AZB1</accession>
<evidence type="ECO:0008006" key="4">
    <source>
        <dbReference type="Google" id="ProtNLM"/>
    </source>
</evidence>
<evidence type="ECO:0000313" key="2">
    <source>
        <dbReference type="EMBL" id="KAF0546682.1"/>
    </source>
</evidence>
<sequence>MKIDDQVIITLLVVLLITIISSHPVKRDDDKDKIVILDVGFKTHIRTGHNQKLKFFMENVFFPQLWCTITNKIT</sequence>
<proteinExistence type="predicted"/>
<evidence type="ECO:0000313" key="3">
    <source>
        <dbReference type="Proteomes" id="UP000439903"/>
    </source>
</evidence>
<gene>
    <name evidence="2" type="ORF">F8M41_001007</name>
</gene>
<reference evidence="2 3" key="1">
    <citation type="journal article" date="2019" name="Environ. Microbiol.">
        <title>At the nexus of three kingdoms: the genome of the mycorrhizal fungus Gigaspora margarita provides insights into plant, endobacterial and fungal interactions.</title>
        <authorList>
            <person name="Venice F."/>
            <person name="Ghignone S."/>
            <person name="Salvioli di Fossalunga A."/>
            <person name="Amselem J."/>
            <person name="Novero M."/>
            <person name="Xianan X."/>
            <person name="Sedzielewska Toro K."/>
            <person name="Morin E."/>
            <person name="Lipzen A."/>
            <person name="Grigoriev I.V."/>
            <person name="Henrissat B."/>
            <person name="Martin F.M."/>
            <person name="Bonfante P."/>
        </authorList>
    </citation>
    <scope>NUCLEOTIDE SEQUENCE [LARGE SCALE GENOMIC DNA]</scope>
    <source>
        <strain evidence="2 3">BEG34</strain>
    </source>
</reference>
<organism evidence="2 3">
    <name type="scientific">Gigaspora margarita</name>
    <dbReference type="NCBI Taxonomy" id="4874"/>
    <lineage>
        <taxon>Eukaryota</taxon>
        <taxon>Fungi</taxon>
        <taxon>Fungi incertae sedis</taxon>
        <taxon>Mucoromycota</taxon>
        <taxon>Glomeromycotina</taxon>
        <taxon>Glomeromycetes</taxon>
        <taxon>Diversisporales</taxon>
        <taxon>Gigasporaceae</taxon>
        <taxon>Gigaspora</taxon>
    </lineage>
</organism>
<keyword evidence="3" id="KW-1185">Reference proteome</keyword>
<dbReference type="Proteomes" id="UP000439903">
    <property type="component" value="Unassembled WGS sequence"/>
</dbReference>
<dbReference type="AlphaFoldDB" id="A0A8H4AZB1"/>